<sequence>MERGAWRGKNGRADMIMIARIVVAAWHVMGMAVLGMIGAVIGLGHHCAGAMLYGLDGGRCGKG</sequence>
<keyword evidence="3" id="KW-1185">Reference proteome</keyword>
<organism evidence="2 3">
    <name type="scientific">Gemmobacter lutimaris</name>
    <dbReference type="NCBI Taxonomy" id="2306023"/>
    <lineage>
        <taxon>Bacteria</taxon>
        <taxon>Pseudomonadati</taxon>
        <taxon>Pseudomonadota</taxon>
        <taxon>Alphaproteobacteria</taxon>
        <taxon>Rhodobacterales</taxon>
        <taxon>Paracoccaceae</taxon>
        <taxon>Gemmobacter</taxon>
    </lineage>
</organism>
<name>A0A398BQL1_9RHOB</name>
<accession>A0A398BQL1</accession>
<dbReference type="Proteomes" id="UP000266649">
    <property type="component" value="Unassembled WGS sequence"/>
</dbReference>
<evidence type="ECO:0000313" key="2">
    <source>
        <dbReference type="EMBL" id="RID90180.1"/>
    </source>
</evidence>
<gene>
    <name evidence="2" type="ORF">D2N39_19380</name>
</gene>
<dbReference type="EMBL" id="QXXQ01000016">
    <property type="protein sequence ID" value="RID90180.1"/>
    <property type="molecule type" value="Genomic_DNA"/>
</dbReference>
<comment type="caution">
    <text evidence="2">The sequence shown here is derived from an EMBL/GenBank/DDBJ whole genome shotgun (WGS) entry which is preliminary data.</text>
</comment>
<evidence type="ECO:0000256" key="1">
    <source>
        <dbReference type="SAM" id="Phobius"/>
    </source>
</evidence>
<evidence type="ECO:0000313" key="3">
    <source>
        <dbReference type="Proteomes" id="UP000266649"/>
    </source>
</evidence>
<reference evidence="2 3" key="1">
    <citation type="submission" date="2018-09" db="EMBL/GenBank/DDBJ databases">
        <title>Gemmobacter lutimaris sp. nov., a marine bacterium isolated from tidal flat.</title>
        <authorList>
            <person name="Lee D.W."/>
            <person name="Yoo Y."/>
            <person name="Kim J.-J."/>
            <person name="Kim B.S."/>
        </authorList>
    </citation>
    <scope>NUCLEOTIDE SEQUENCE [LARGE SCALE GENOMIC DNA]</scope>
    <source>
        <strain evidence="2 3">YJ-T1-11</strain>
    </source>
</reference>
<keyword evidence="1" id="KW-0812">Transmembrane</keyword>
<keyword evidence="1" id="KW-1133">Transmembrane helix</keyword>
<dbReference type="AlphaFoldDB" id="A0A398BQL1"/>
<proteinExistence type="predicted"/>
<feature type="transmembrane region" description="Helical" evidence="1">
    <location>
        <begin position="21"/>
        <end position="43"/>
    </location>
</feature>
<protein>
    <submittedName>
        <fullName evidence="2">Uncharacterized protein</fullName>
    </submittedName>
</protein>
<keyword evidence="1" id="KW-0472">Membrane</keyword>